<reference evidence="3 5" key="1">
    <citation type="journal article" date="2012" name="Nat. Biotechnol.">
        <title>Reference genome sequence of the model plant Setaria.</title>
        <authorList>
            <person name="Bennetzen J.L."/>
            <person name="Schmutz J."/>
            <person name="Wang H."/>
            <person name="Percifield R."/>
            <person name="Hawkins J."/>
            <person name="Pontaroli A.C."/>
            <person name="Estep M."/>
            <person name="Feng L."/>
            <person name="Vaughn J.N."/>
            <person name="Grimwood J."/>
            <person name="Jenkins J."/>
            <person name="Barry K."/>
            <person name="Lindquist E."/>
            <person name="Hellsten U."/>
            <person name="Deshpande S."/>
            <person name="Wang X."/>
            <person name="Wu X."/>
            <person name="Mitros T."/>
            <person name="Triplett J."/>
            <person name="Yang X."/>
            <person name="Ye C.Y."/>
            <person name="Mauro-Herrera M."/>
            <person name="Wang L."/>
            <person name="Li P."/>
            <person name="Sharma M."/>
            <person name="Sharma R."/>
            <person name="Ronald P.C."/>
            <person name="Panaud O."/>
            <person name="Kellogg E.A."/>
            <person name="Brutnell T.P."/>
            <person name="Doust A.N."/>
            <person name="Tuskan G.A."/>
            <person name="Rokhsar D."/>
            <person name="Devos K.M."/>
        </authorList>
    </citation>
    <scope>NUCLEOTIDE SEQUENCE [LARGE SCALE GENOMIC DNA]</scope>
    <source>
        <strain evidence="5">cv. Yugu1</strain>
        <strain evidence="3">Yugu1</strain>
    </source>
</reference>
<dbReference type="OrthoDB" id="696520at2759"/>
<dbReference type="HOGENOM" id="CLU_907233_0_0_1"/>
<organism evidence="4 5">
    <name type="scientific">Setaria italica</name>
    <name type="common">Foxtail millet</name>
    <name type="synonym">Panicum italicum</name>
    <dbReference type="NCBI Taxonomy" id="4555"/>
    <lineage>
        <taxon>Eukaryota</taxon>
        <taxon>Viridiplantae</taxon>
        <taxon>Streptophyta</taxon>
        <taxon>Embryophyta</taxon>
        <taxon>Tracheophyta</taxon>
        <taxon>Spermatophyta</taxon>
        <taxon>Magnoliopsida</taxon>
        <taxon>Liliopsida</taxon>
        <taxon>Poales</taxon>
        <taxon>Poaceae</taxon>
        <taxon>PACMAD clade</taxon>
        <taxon>Panicoideae</taxon>
        <taxon>Panicodae</taxon>
        <taxon>Paniceae</taxon>
        <taxon>Cenchrinae</taxon>
        <taxon>Setaria</taxon>
    </lineage>
</organism>
<keyword evidence="2" id="KW-0472">Membrane</keyword>
<dbReference type="RefSeq" id="XP_022679059.1">
    <property type="nucleotide sequence ID" value="XM_022823324.1"/>
</dbReference>
<dbReference type="RefSeq" id="XP_022679058.1">
    <property type="nucleotide sequence ID" value="XM_022823323.1"/>
</dbReference>
<gene>
    <name evidence="4" type="primary">LOC105913617</name>
    <name evidence="3" type="ORF">SETIT_9G365300v2</name>
</gene>
<feature type="compositionally biased region" description="Basic and acidic residues" evidence="1">
    <location>
        <begin position="213"/>
        <end position="223"/>
    </location>
</feature>
<dbReference type="EnsemblPlants" id="KQK90426">
    <property type="protein sequence ID" value="KQK90426"/>
    <property type="gene ID" value="SETIT_037028mg"/>
</dbReference>
<feature type="compositionally biased region" description="Low complexity" evidence="1">
    <location>
        <begin position="154"/>
        <end position="166"/>
    </location>
</feature>
<feature type="transmembrane region" description="Helical" evidence="2">
    <location>
        <begin position="12"/>
        <end position="29"/>
    </location>
</feature>
<dbReference type="RefSeq" id="XP_022679056.1">
    <property type="nucleotide sequence ID" value="XM_022823321.1"/>
</dbReference>
<reference evidence="4" key="3">
    <citation type="submission" date="2018-08" db="UniProtKB">
        <authorList>
            <consortium name="EnsemblPlants"/>
        </authorList>
    </citation>
    <scope>IDENTIFICATION</scope>
    <source>
        <strain evidence="4">Yugu1</strain>
    </source>
</reference>
<dbReference type="Gramene" id="KQK90426">
    <property type="protein sequence ID" value="KQK90426"/>
    <property type="gene ID" value="SETIT_037028mg"/>
</dbReference>
<keyword evidence="2" id="KW-0812">Transmembrane</keyword>
<dbReference type="eggNOG" id="ENOG502R3MG">
    <property type="taxonomic scope" value="Eukaryota"/>
</dbReference>
<evidence type="ECO:0000313" key="4">
    <source>
        <dbReference type="EnsemblPlants" id="KQK90426"/>
    </source>
</evidence>
<proteinExistence type="predicted"/>
<dbReference type="EMBL" id="CM003536">
    <property type="protein sequence ID" value="RCV44337.1"/>
    <property type="molecule type" value="Genomic_DNA"/>
</dbReference>
<dbReference type="AlphaFoldDB" id="K4ADS1"/>
<accession>K4ADS1</accession>
<dbReference type="RefSeq" id="XP_022679055.1">
    <property type="nucleotide sequence ID" value="XM_022823320.1"/>
</dbReference>
<dbReference type="GeneID" id="105913617"/>
<reference evidence="3" key="2">
    <citation type="submission" date="2015-07" db="EMBL/GenBank/DDBJ databases">
        <authorList>
            <person name="Noorani M."/>
        </authorList>
    </citation>
    <scope>NUCLEOTIDE SEQUENCE</scope>
    <source>
        <strain evidence="3">Yugu1</strain>
    </source>
</reference>
<evidence type="ECO:0000313" key="5">
    <source>
        <dbReference type="Proteomes" id="UP000004995"/>
    </source>
</evidence>
<keyword evidence="2" id="KW-1133">Transmembrane helix</keyword>
<sequence>MAKASAETNTTALFFSFSAVVLLLLALQPPDRRPGGGTLADLLLAALDRFPDARGLLDLATRRNMVLLCHAILLVILRNAGVLGAPARRRGATATTASAVVADAADAGACCAPVLTDAAERSIVVWRRPRGGAKQDAHADGSGHRLVRRRQARRSAQQHPAAAAAPIPRAAPALAEQPEQQQPPLTSKEIVLVDHDRAAAVVELHLTSASTTDGEKSDERDVDTAAEETPELADDRRIEEFIAKQWSKIRHESLQLDRSSGSQSQAITTC</sequence>
<dbReference type="RefSeq" id="XP_022679057.1">
    <property type="nucleotide sequence ID" value="XM_022823322.1"/>
</dbReference>
<dbReference type="Proteomes" id="UP000004995">
    <property type="component" value="Unassembled WGS sequence"/>
</dbReference>
<name>K4ADS1_SETIT</name>
<evidence type="ECO:0000256" key="2">
    <source>
        <dbReference type="SAM" id="Phobius"/>
    </source>
</evidence>
<dbReference type="OMA" id="SDIVVWR"/>
<protein>
    <submittedName>
        <fullName evidence="3 4">Uncharacterized protein</fullName>
    </submittedName>
</protein>
<dbReference type="RefSeq" id="XP_022679060.1">
    <property type="nucleotide sequence ID" value="XM_022823325.1"/>
</dbReference>
<evidence type="ECO:0000256" key="1">
    <source>
        <dbReference type="SAM" id="MobiDB-lite"/>
    </source>
</evidence>
<evidence type="ECO:0000313" key="3">
    <source>
        <dbReference type="EMBL" id="RCV44337.1"/>
    </source>
</evidence>
<keyword evidence="5" id="KW-1185">Reference proteome</keyword>
<dbReference type="EMBL" id="AGNK02005935">
    <property type="status" value="NOT_ANNOTATED_CDS"/>
    <property type="molecule type" value="Genomic_DNA"/>
</dbReference>
<feature type="region of interest" description="Disordered" evidence="1">
    <location>
        <begin position="129"/>
        <end position="166"/>
    </location>
</feature>
<feature type="compositionally biased region" description="Basic and acidic residues" evidence="1">
    <location>
        <begin position="133"/>
        <end position="143"/>
    </location>
</feature>
<feature type="region of interest" description="Disordered" evidence="1">
    <location>
        <begin position="205"/>
        <end position="233"/>
    </location>
</feature>